<keyword evidence="2" id="KW-0805">Transcription regulation</keyword>
<dbReference type="Pfam" id="PF03466">
    <property type="entry name" value="LysR_substrate"/>
    <property type="match status" value="1"/>
</dbReference>
<dbReference type="Gene3D" id="3.40.190.290">
    <property type="match status" value="1"/>
</dbReference>
<dbReference type="SUPFAM" id="SSF46785">
    <property type="entry name" value="Winged helix' DNA-binding domain"/>
    <property type="match status" value="1"/>
</dbReference>
<evidence type="ECO:0000256" key="4">
    <source>
        <dbReference type="ARBA" id="ARBA00023163"/>
    </source>
</evidence>
<dbReference type="CDD" id="cd05466">
    <property type="entry name" value="PBP2_LTTR_substrate"/>
    <property type="match status" value="1"/>
</dbReference>
<keyword evidence="4" id="KW-0804">Transcription</keyword>
<reference evidence="6 7" key="1">
    <citation type="submission" date="2023-04" db="EMBL/GenBank/DDBJ databases">
        <title>Marinobulbifer ophiurae gen. nov., sp. Nov., isolate from tissue of brittle star Ophioplocus japonicus.</title>
        <authorList>
            <person name="Kawano K."/>
            <person name="Sawayama S."/>
            <person name="Nakagawa S."/>
        </authorList>
    </citation>
    <scope>NUCLEOTIDE SEQUENCE [LARGE SCALE GENOMIC DNA]</scope>
    <source>
        <strain evidence="6 7">NKW57</strain>
    </source>
</reference>
<evidence type="ECO:0000259" key="5">
    <source>
        <dbReference type="PROSITE" id="PS50931"/>
    </source>
</evidence>
<evidence type="ECO:0000256" key="1">
    <source>
        <dbReference type="ARBA" id="ARBA00009437"/>
    </source>
</evidence>
<dbReference type="SUPFAM" id="SSF53850">
    <property type="entry name" value="Periplasmic binding protein-like II"/>
    <property type="match status" value="1"/>
</dbReference>
<dbReference type="EMBL" id="BSYJ01000002">
    <property type="protein sequence ID" value="GMG86757.1"/>
    <property type="molecule type" value="Genomic_DNA"/>
</dbReference>
<evidence type="ECO:0000313" key="6">
    <source>
        <dbReference type="EMBL" id="GMG86757.1"/>
    </source>
</evidence>
<evidence type="ECO:0000313" key="7">
    <source>
        <dbReference type="Proteomes" id="UP001224392"/>
    </source>
</evidence>
<dbReference type="InterPro" id="IPR005119">
    <property type="entry name" value="LysR_subst-bd"/>
</dbReference>
<protein>
    <submittedName>
        <fullName evidence="6">LysR family transcriptional regulator</fullName>
    </submittedName>
</protein>
<organism evidence="6 7">
    <name type="scientific">Biformimicrobium ophioploci</name>
    <dbReference type="NCBI Taxonomy" id="3036711"/>
    <lineage>
        <taxon>Bacteria</taxon>
        <taxon>Pseudomonadati</taxon>
        <taxon>Pseudomonadota</taxon>
        <taxon>Gammaproteobacteria</taxon>
        <taxon>Cellvibrionales</taxon>
        <taxon>Microbulbiferaceae</taxon>
        <taxon>Biformimicrobium</taxon>
    </lineage>
</organism>
<comment type="similarity">
    <text evidence="1">Belongs to the LysR transcriptional regulatory family.</text>
</comment>
<dbReference type="PANTHER" id="PTHR30126">
    <property type="entry name" value="HTH-TYPE TRANSCRIPTIONAL REGULATOR"/>
    <property type="match status" value="1"/>
</dbReference>
<dbReference type="InterPro" id="IPR036388">
    <property type="entry name" value="WH-like_DNA-bd_sf"/>
</dbReference>
<dbReference type="InterPro" id="IPR036390">
    <property type="entry name" value="WH_DNA-bd_sf"/>
</dbReference>
<comment type="caution">
    <text evidence="6">The sequence shown here is derived from an EMBL/GenBank/DDBJ whole genome shotgun (WGS) entry which is preliminary data.</text>
</comment>
<keyword evidence="3" id="KW-0238">DNA-binding</keyword>
<accession>A0ABQ6LXK8</accession>
<dbReference type="PANTHER" id="PTHR30126:SF91">
    <property type="entry name" value="LYSR FAMILY TRANSCRIPTIONAL REGULATOR"/>
    <property type="match status" value="1"/>
</dbReference>
<dbReference type="Proteomes" id="UP001224392">
    <property type="component" value="Unassembled WGS sequence"/>
</dbReference>
<evidence type="ECO:0000256" key="2">
    <source>
        <dbReference type="ARBA" id="ARBA00023015"/>
    </source>
</evidence>
<evidence type="ECO:0000256" key="3">
    <source>
        <dbReference type="ARBA" id="ARBA00023125"/>
    </source>
</evidence>
<dbReference type="Pfam" id="PF00126">
    <property type="entry name" value="HTH_1"/>
    <property type="match status" value="1"/>
</dbReference>
<proteinExistence type="inferred from homology"/>
<gene>
    <name evidence="6" type="ORF">MNKW57_10780</name>
</gene>
<name>A0ABQ6LXK8_9GAMM</name>
<dbReference type="Gene3D" id="1.10.10.10">
    <property type="entry name" value="Winged helix-like DNA-binding domain superfamily/Winged helix DNA-binding domain"/>
    <property type="match status" value="1"/>
</dbReference>
<sequence length="304" mass="33501">MKSRMFVAPEQLEAFEFAARTGSFSAAARHLGKAQSTISGLISNMEIDTGLVLFDRSRREPVLTAAGESLLQDVRALLNSYSRFEAKSESLTSGVEESLTLAVDEAAISFDHLTACLLPFRRQFSTVSVNLLHATGEQAENMIRSREADIGIILSQSDYPDEFDFRGAGQCSSRLITGANHPLAKLGKVTIDDLRDHLHLRTSSEAERNKLPESDLSDRRWYVENHTLLIELVAMGLGWAFAPSHIAQPHIASGKVVELPSEFQLTPFPYCTDLIWSRRKVLGPAGQMLLEQLSDILAENSTAA</sequence>
<feature type="domain" description="HTH lysR-type" evidence="5">
    <location>
        <begin position="1"/>
        <end position="64"/>
    </location>
</feature>
<keyword evidence="7" id="KW-1185">Reference proteome</keyword>
<dbReference type="RefSeq" id="WP_285763334.1">
    <property type="nucleotide sequence ID" value="NZ_BSYJ01000002.1"/>
</dbReference>
<dbReference type="InterPro" id="IPR000847">
    <property type="entry name" value="LysR_HTH_N"/>
</dbReference>
<dbReference type="PROSITE" id="PS50931">
    <property type="entry name" value="HTH_LYSR"/>
    <property type="match status" value="1"/>
</dbReference>